<comment type="caution">
    <text evidence="3">The sequence shown here is derived from an EMBL/GenBank/DDBJ whole genome shotgun (WGS) entry which is preliminary data.</text>
</comment>
<dbReference type="InterPro" id="IPR002999">
    <property type="entry name" value="Tudor"/>
</dbReference>
<dbReference type="SMART" id="SM00333">
    <property type="entry name" value="TUDOR"/>
    <property type="match status" value="1"/>
</dbReference>
<evidence type="ECO:0000259" key="2">
    <source>
        <dbReference type="SMART" id="SM00333"/>
    </source>
</evidence>
<gene>
    <name evidence="3" type="ORF">GWI33_001448</name>
</gene>
<evidence type="ECO:0000313" key="3">
    <source>
        <dbReference type="EMBL" id="KAF7287484.1"/>
    </source>
</evidence>
<dbReference type="Proteomes" id="UP000625711">
    <property type="component" value="Unassembled WGS sequence"/>
</dbReference>
<organism evidence="3 4">
    <name type="scientific">Rhynchophorus ferrugineus</name>
    <name type="common">Red palm weevil</name>
    <name type="synonym">Curculio ferrugineus</name>
    <dbReference type="NCBI Taxonomy" id="354439"/>
    <lineage>
        <taxon>Eukaryota</taxon>
        <taxon>Metazoa</taxon>
        <taxon>Ecdysozoa</taxon>
        <taxon>Arthropoda</taxon>
        <taxon>Hexapoda</taxon>
        <taxon>Insecta</taxon>
        <taxon>Pterygota</taxon>
        <taxon>Neoptera</taxon>
        <taxon>Endopterygota</taxon>
        <taxon>Coleoptera</taxon>
        <taxon>Polyphaga</taxon>
        <taxon>Cucujiformia</taxon>
        <taxon>Curculionidae</taxon>
        <taxon>Dryophthorinae</taxon>
        <taxon>Rhynchophorus</taxon>
    </lineage>
</organism>
<accession>A0A834IUK5</accession>
<reference evidence="3" key="1">
    <citation type="submission" date="2020-08" db="EMBL/GenBank/DDBJ databases">
        <title>Genome sequencing and assembly of the red palm weevil Rhynchophorus ferrugineus.</title>
        <authorList>
            <person name="Dias G.B."/>
            <person name="Bergman C.M."/>
            <person name="Manee M."/>
        </authorList>
    </citation>
    <scope>NUCLEOTIDE SEQUENCE</scope>
    <source>
        <strain evidence="3">AA-2017</strain>
        <tissue evidence="3">Whole larva</tissue>
    </source>
</reference>
<feature type="domain" description="Tudor" evidence="2">
    <location>
        <begin position="182"/>
        <end position="240"/>
    </location>
</feature>
<dbReference type="Gene3D" id="2.30.30.140">
    <property type="match status" value="1"/>
</dbReference>
<dbReference type="OrthoDB" id="197400at2759"/>
<proteinExistence type="predicted"/>
<evidence type="ECO:0000313" key="4">
    <source>
        <dbReference type="Proteomes" id="UP000625711"/>
    </source>
</evidence>
<evidence type="ECO:0000256" key="1">
    <source>
        <dbReference type="SAM" id="MobiDB-lite"/>
    </source>
</evidence>
<dbReference type="AlphaFoldDB" id="A0A834IUK5"/>
<sequence length="316" mass="37111">MRYRVVVRLNQPRRTTPDETLPKSESETKMPESQSSDKPSESVKTSNPLQIENQQNCIVPNESEKLRCPVPRLRASLNLKVSPNECSKPTKCTNIKTQKYRPHTEYISNIGDRQCKVNLAEADSTTHNYNLPEYKPYPPPKPRLKPLPSNRSSFYDDKDFEIPLEESLQAVQDFIKREEELGKWKVGETILAKWKGNGLYYQATILEILISGVITVRFDSYDVREEINYRDMCKYCRKTIHFKKKQGKLVENTSEVETDIPQIIFSRKRNKKHSRKYDFVSLYKTGNKSRRKMVMAYYKKNRALQFIRKKMNTCHL</sequence>
<feature type="compositionally biased region" description="Polar residues" evidence="1">
    <location>
        <begin position="31"/>
        <end position="54"/>
    </location>
</feature>
<keyword evidence="4" id="KW-1185">Reference proteome</keyword>
<feature type="compositionally biased region" description="Basic and acidic residues" evidence="1">
    <location>
        <begin position="15"/>
        <end position="30"/>
    </location>
</feature>
<name>A0A834IUK5_RHYFE</name>
<feature type="region of interest" description="Disordered" evidence="1">
    <location>
        <begin position="1"/>
        <end position="54"/>
    </location>
</feature>
<protein>
    <recommendedName>
        <fullName evidence="2">Tudor domain-containing protein</fullName>
    </recommendedName>
</protein>
<dbReference type="EMBL" id="JAACXV010000013">
    <property type="protein sequence ID" value="KAF7287484.1"/>
    <property type="molecule type" value="Genomic_DNA"/>
</dbReference>
<dbReference type="SUPFAM" id="SSF63748">
    <property type="entry name" value="Tudor/PWWP/MBT"/>
    <property type="match status" value="1"/>
</dbReference>